<evidence type="ECO:0000313" key="2">
    <source>
        <dbReference type="EMBL" id="EGC30172.1"/>
    </source>
</evidence>
<dbReference type="FunCoup" id="F1A0V7">
    <property type="interactions" value="843"/>
</dbReference>
<dbReference type="SUPFAM" id="SSF47336">
    <property type="entry name" value="ACP-like"/>
    <property type="match status" value="1"/>
</dbReference>
<dbReference type="AlphaFoldDB" id="F1A0V7"/>
<organism evidence="2 3">
    <name type="scientific">Dictyostelium purpureum</name>
    <name type="common">Slime mold</name>
    <dbReference type="NCBI Taxonomy" id="5786"/>
    <lineage>
        <taxon>Eukaryota</taxon>
        <taxon>Amoebozoa</taxon>
        <taxon>Evosea</taxon>
        <taxon>Eumycetozoa</taxon>
        <taxon>Dictyostelia</taxon>
        <taxon>Dictyosteliales</taxon>
        <taxon>Dictyosteliaceae</taxon>
        <taxon>Dictyostelium</taxon>
    </lineage>
</organism>
<dbReference type="eggNOG" id="ENOG502RIJX">
    <property type="taxonomic scope" value="Eukaryota"/>
</dbReference>
<dbReference type="GeneID" id="10511074"/>
<sequence>DKNTNEERLKKIISKQLGIKKEKIDGTTLIMDQSLTRPWGKLMDLFNALHREFDVDFPVDDISKLTTVQKVLNYINYHQENT</sequence>
<keyword evidence="3" id="KW-1185">Reference proteome</keyword>
<dbReference type="PROSITE" id="PS50075">
    <property type="entry name" value="CARRIER"/>
    <property type="match status" value="1"/>
</dbReference>
<feature type="domain" description="Carrier" evidence="1">
    <location>
        <begin position="3"/>
        <end position="79"/>
    </location>
</feature>
<dbReference type="InterPro" id="IPR009081">
    <property type="entry name" value="PP-bd_ACP"/>
</dbReference>
<accession>F1A0V7</accession>
<dbReference type="OrthoDB" id="448946at2759"/>
<proteinExistence type="predicted"/>
<dbReference type="KEGG" id="dpp:DICPUDRAFT_41832"/>
<evidence type="ECO:0000313" key="3">
    <source>
        <dbReference type="Proteomes" id="UP000001064"/>
    </source>
</evidence>
<dbReference type="RefSeq" id="XP_003293298.1">
    <property type="nucleotide sequence ID" value="XM_003293250.1"/>
</dbReference>
<feature type="non-terminal residue" evidence="2">
    <location>
        <position position="1"/>
    </location>
</feature>
<dbReference type="EMBL" id="GL871351">
    <property type="protein sequence ID" value="EGC30172.1"/>
    <property type="molecule type" value="Genomic_DNA"/>
</dbReference>
<dbReference type="Proteomes" id="UP000001064">
    <property type="component" value="Unassembled WGS sequence"/>
</dbReference>
<name>F1A0V7_DICPU</name>
<protein>
    <recommendedName>
        <fullName evidence="1">Carrier domain-containing protein</fullName>
    </recommendedName>
</protein>
<dbReference type="OMA" id="YINYHQE"/>
<dbReference type="InParanoid" id="F1A0V7"/>
<gene>
    <name evidence="2" type="ORF">DICPUDRAFT_41832</name>
</gene>
<dbReference type="InterPro" id="IPR036736">
    <property type="entry name" value="ACP-like_sf"/>
</dbReference>
<evidence type="ECO:0000259" key="1">
    <source>
        <dbReference type="PROSITE" id="PS50075"/>
    </source>
</evidence>
<dbReference type="VEuPathDB" id="AmoebaDB:DICPUDRAFT_41832"/>
<dbReference type="Gene3D" id="1.10.1200.10">
    <property type="entry name" value="ACP-like"/>
    <property type="match status" value="1"/>
</dbReference>
<reference evidence="3" key="1">
    <citation type="journal article" date="2011" name="Genome Biol.">
        <title>Comparative genomics of the social amoebae Dictyostelium discoideum and Dictyostelium purpureum.</title>
        <authorList>
            <consortium name="US DOE Joint Genome Institute (JGI-PGF)"/>
            <person name="Sucgang R."/>
            <person name="Kuo A."/>
            <person name="Tian X."/>
            <person name="Salerno W."/>
            <person name="Parikh A."/>
            <person name="Feasley C.L."/>
            <person name="Dalin E."/>
            <person name="Tu H."/>
            <person name="Huang E."/>
            <person name="Barry K."/>
            <person name="Lindquist E."/>
            <person name="Shapiro H."/>
            <person name="Bruce D."/>
            <person name="Schmutz J."/>
            <person name="Salamov A."/>
            <person name="Fey P."/>
            <person name="Gaudet P."/>
            <person name="Anjard C."/>
            <person name="Babu M.M."/>
            <person name="Basu S."/>
            <person name="Bushmanova Y."/>
            <person name="van der Wel H."/>
            <person name="Katoh-Kurasawa M."/>
            <person name="Dinh C."/>
            <person name="Coutinho P.M."/>
            <person name="Saito T."/>
            <person name="Elias M."/>
            <person name="Schaap P."/>
            <person name="Kay R.R."/>
            <person name="Henrissat B."/>
            <person name="Eichinger L."/>
            <person name="Rivero F."/>
            <person name="Putnam N.H."/>
            <person name="West C.M."/>
            <person name="Loomis W.F."/>
            <person name="Chisholm R.L."/>
            <person name="Shaulsky G."/>
            <person name="Strassmann J.E."/>
            <person name="Queller D.C."/>
            <person name="Kuspa A."/>
            <person name="Grigoriev I.V."/>
        </authorList>
    </citation>
    <scope>NUCLEOTIDE SEQUENCE [LARGE SCALE GENOMIC DNA]</scope>
    <source>
        <strain evidence="3">QSDP1</strain>
    </source>
</reference>